<dbReference type="EMBL" id="ML975998">
    <property type="protein sequence ID" value="KAF1947560.1"/>
    <property type="molecule type" value="Genomic_DNA"/>
</dbReference>
<proteinExistence type="predicted"/>
<dbReference type="AlphaFoldDB" id="A0A6A5T5U7"/>
<feature type="region of interest" description="Disordered" evidence="1">
    <location>
        <begin position="1"/>
        <end position="63"/>
    </location>
</feature>
<name>A0A6A5T5U7_9PLEO</name>
<feature type="compositionally biased region" description="Basic and acidic residues" evidence="1">
    <location>
        <begin position="30"/>
        <end position="53"/>
    </location>
</feature>
<protein>
    <submittedName>
        <fullName evidence="2">Uncharacterized protein</fullName>
    </submittedName>
</protein>
<organism evidence="2 3">
    <name type="scientific">Clathrospora elynae</name>
    <dbReference type="NCBI Taxonomy" id="706981"/>
    <lineage>
        <taxon>Eukaryota</taxon>
        <taxon>Fungi</taxon>
        <taxon>Dikarya</taxon>
        <taxon>Ascomycota</taxon>
        <taxon>Pezizomycotina</taxon>
        <taxon>Dothideomycetes</taxon>
        <taxon>Pleosporomycetidae</taxon>
        <taxon>Pleosporales</taxon>
        <taxon>Diademaceae</taxon>
        <taxon>Clathrospora</taxon>
    </lineage>
</organism>
<evidence type="ECO:0000313" key="3">
    <source>
        <dbReference type="Proteomes" id="UP000800038"/>
    </source>
</evidence>
<reference evidence="2" key="1">
    <citation type="journal article" date="2020" name="Stud. Mycol.">
        <title>101 Dothideomycetes genomes: a test case for predicting lifestyles and emergence of pathogens.</title>
        <authorList>
            <person name="Haridas S."/>
            <person name="Albert R."/>
            <person name="Binder M."/>
            <person name="Bloem J."/>
            <person name="Labutti K."/>
            <person name="Salamov A."/>
            <person name="Andreopoulos B."/>
            <person name="Baker S."/>
            <person name="Barry K."/>
            <person name="Bills G."/>
            <person name="Bluhm B."/>
            <person name="Cannon C."/>
            <person name="Castanera R."/>
            <person name="Culley D."/>
            <person name="Daum C."/>
            <person name="Ezra D."/>
            <person name="Gonzalez J."/>
            <person name="Henrissat B."/>
            <person name="Kuo A."/>
            <person name="Liang C."/>
            <person name="Lipzen A."/>
            <person name="Lutzoni F."/>
            <person name="Magnuson J."/>
            <person name="Mondo S."/>
            <person name="Nolan M."/>
            <person name="Ohm R."/>
            <person name="Pangilinan J."/>
            <person name="Park H.-J."/>
            <person name="Ramirez L."/>
            <person name="Alfaro M."/>
            <person name="Sun H."/>
            <person name="Tritt A."/>
            <person name="Yoshinaga Y."/>
            <person name="Zwiers L.-H."/>
            <person name="Turgeon B."/>
            <person name="Goodwin S."/>
            <person name="Spatafora J."/>
            <person name="Crous P."/>
            <person name="Grigoriev I."/>
        </authorList>
    </citation>
    <scope>NUCLEOTIDE SEQUENCE</scope>
    <source>
        <strain evidence="2">CBS 161.51</strain>
    </source>
</reference>
<evidence type="ECO:0000256" key="1">
    <source>
        <dbReference type="SAM" id="MobiDB-lite"/>
    </source>
</evidence>
<feature type="non-terminal residue" evidence="2">
    <location>
        <position position="63"/>
    </location>
</feature>
<gene>
    <name evidence="2" type="ORF">EJ02DRAFT_449726</name>
</gene>
<feature type="compositionally biased region" description="Polar residues" evidence="1">
    <location>
        <begin position="54"/>
        <end position="63"/>
    </location>
</feature>
<dbReference type="Proteomes" id="UP000800038">
    <property type="component" value="Unassembled WGS sequence"/>
</dbReference>
<sequence length="63" mass="7149">MLKAGDKRTGFGQKRGPISEQEILVQRNADSARESSKDQSTRHRKSENFEKWKSSSSILQGKL</sequence>
<evidence type="ECO:0000313" key="2">
    <source>
        <dbReference type="EMBL" id="KAF1947560.1"/>
    </source>
</evidence>
<keyword evidence="3" id="KW-1185">Reference proteome</keyword>
<accession>A0A6A5T5U7</accession>